<dbReference type="SMART" id="SM00342">
    <property type="entry name" value="HTH_ARAC"/>
    <property type="match status" value="1"/>
</dbReference>
<evidence type="ECO:0000256" key="3">
    <source>
        <dbReference type="ARBA" id="ARBA00023163"/>
    </source>
</evidence>
<evidence type="ECO:0000256" key="1">
    <source>
        <dbReference type="ARBA" id="ARBA00023015"/>
    </source>
</evidence>
<feature type="domain" description="HTH araC/xylS-type" evidence="4">
    <location>
        <begin position="191"/>
        <end position="289"/>
    </location>
</feature>
<keyword evidence="1" id="KW-0805">Transcription regulation</keyword>
<keyword evidence="3" id="KW-0804">Transcription</keyword>
<dbReference type="PROSITE" id="PS01124">
    <property type="entry name" value="HTH_ARAC_FAMILY_2"/>
    <property type="match status" value="1"/>
</dbReference>
<keyword evidence="2" id="KW-0238">DNA-binding</keyword>
<dbReference type="Gene3D" id="1.10.10.60">
    <property type="entry name" value="Homeodomain-like"/>
    <property type="match status" value="1"/>
</dbReference>
<dbReference type="AlphaFoldDB" id="A0A0Q0XUC4"/>
<protein>
    <submittedName>
        <fullName evidence="5">Transcriptional regulator, AraC family</fullName>
    </submittedName>
</protein>
<dbReference type="EMBL" id="JRLF01000012">
    <property type="protein sequence ID" value="KQB39834.1"/>
    <property type="molecule type" value="Genomic_DNA"/>
</dbReference>
<comment type="caution">
    <text evidence="5">The sequence shown here is derived from an EMBL/GenBank/DDBJ whole genome shotgun (WGS) entry which is preliminary data.</text>
</comment>
<dbReference type="Pfam" id="PF12833">
    <property type="entry name" value="HTH_18"/>
    <property type="match status" value="1"/>
</dbReference>
<sequence length="291" mass="33748">MIQYFISNKLESENENKTGLFVSFIKQIKGWNTDKSFKTANFTILLIRSGSIEFEMNDRIQEFTAQELVLVPKDTNYRVISIDEQFQACIMAFSWEYVVKEHLIVHQELFFHFLNSVNYSSVSLDTADFKLMLSLFKVIYLKNKTAVHPVNNGESTHHTITLFLHEIRILYTKYQKSDIIFSRTRKGLLVSQFLSQINIHCKEQHSVEFFANALCVTPAHLNKIVKKITHRNAKDLISEALITKAKELLENPEITIVDIADELEFSNASSFSTFFKKRTALSPSEYRSKIK</sequence>
<dbReference type="STRING" id="362413.RC62_1528"/>
<dbReference type="InterPro" id="IPR018060">
    <property type="entry name" value="HTH_AraC"/>
</dbReference>
<dbReference type="SUPFAM" id="SSF46689">
    <property type="entry name" value="Homeodomain-like"/>
    <property type="match status" value="1"/>
</dbReference>
<proteinExistence type="predicted"/>
<dbReference type="RefSeq" id="WP_055096660.1">
    <property type="nucleotide sequence ID" value="NZ_JRLF01000012.1"/>
</dbReference>
<dbReference type="OrthoDB" id="2611870at2"/>
<evidence type="ECO:0000259" key="4">
    <source>
        <dbReference type="PROSITE" id="PS01124"/>
    </source>
</evidence>
<evidence type="ECO:0000313" key="5">
    <source>
        <dbReference type="EMBL" id="KQB39834.1"/>
    </source>
</evidence>
<gene>
    <name evidence="5" type="ORF">RC62_1528</name>
</gene>
<dbReference type="InterPro" id="IPR009057">
    <property type="entry name" value="Homeodomain-like_sf"/>
</dbReference>
<reference evidence="5 6" key="1">
    <citation type="submission" date="2014-09" db="EMBL/GenBank/DDBJ databases">
        <title>Genome sequence of Flavobacterium aquidurense RC62.</title>
        <authorList>
            <person name="Kim J.F."/>
            <person name="Kwak M.-J."/>
        </authorList>
    </citation>
    <scope>NUCLEOTIDE SEQUENCE [LARGE SCALE GENOMIC DNA]</scope>
    <source>
        <strain evidence="5 6">RC62</strain>
    </source>
</reference>
<dbReference type="GO" id="GO:0043565">
    <property type="term" value="F:sequence-specific DNA binding"/>
    <property type="evidence" value="ECO:0007669"/>
    <property type="project" value="InterPro"/>
</dbReference>
<evidence type="ECO:0000313" key="6">
    <source>
        <dbReference type="Proteomes" id="UP000050443"/>
    </source>
</evidence>
<dbReference type="PATRIC" id="fig|362413.3.peg.1489"/>
<dbReference type="PANTHER" id="PTHR43280">
    <property type="entry name" value="ARAC-FAMILY TRANSCRIPTIONAL REGULATOR"/>
    <property type="match status" value="1"/>
</dbReference>
<organism evidence="5 6">
    <name type="scientific">Flavobacterium aquidurense</name>
    <dbReference type="NCBI Taxonomy" id="362413"/>
    <lineage>
        <taxon>Bacteria</taxon>
        <taxon>Pseudomonadati</taxon>
        <taxon>Bacteroidota</taxon>
        <taxon>Flavobacteriia</taxon>
        <taxon>Flavobacteriales</taxon>
        <taxon>Flavobacteriaceae</taxon>
        <taxon>Flavobacterium</taxon>
    </lineage>
</organism>
<dbReference type="GO" id="GO:0003700">
    <property type="term" value="F:DNA-binding transcription factor activity"/>
    <property type="evidence" value="ECO:0007669"/>
    <property type="project" value="InterPro"/>
</dbReference>
<name>A0A0Q0XUC4_9FLAO</name>
<dbReference type="Proteomes" id="UP000050443">
    <property type="component" value="Unassembled WGS sequence"/>
</dbReference>
<accession>A0A0Q0XUC4</accession>
<evidence type="ECO:0000256" key="2">
    <source>
        <dbReference type="ARBA" id="ARBA00023125"/>
    </source>
</evidence>
<dbReference type="PANTHER" id="PTHR43280:SF32">
    <property type="entry name" value="TRANSCRIPTIONAL REGULATORY PROTEIN"/>
    <property type="match status" value="1"/>
</dbReference>